<evidence type="ECO:0000256" key="1">
    <source>
        <dbReference type="SAM" id="Coils"/>
    </source>
</evidence>
<evidence type="ECO:0000313" key="3">
    <source>
        <dbReference type="Proteomes" id="UP000189933"/>
    </source>
</evidence>
<evidence type="ECO:0000313" key="2">
    <source>
        <dbReference type="EMBL" id="SJZ84828.1"/>
    </source>
</evidence>
<dbReference type="RefSeq" id="WP_078665179.1">
    <property type="nucleotide sequence ID" value="NZ_FUXM01000009.1"/>
</dbReference>
<dbReference type="Proteomes" id="UP000189933">
    <property type="component" value="Unassembled WGS sequence"/>
</dbReference>
<organism evidence="2 3">
    <name type="scientific">Carboxydocella sporoproducens DSM 16521</name>
    <dbReference type="NCBI Taxonomy" id="1121270"/>
    <lineage>
        <taxon>Bacteria</taxon>
        <taxon>Bacillati</taxon>
        <taxon>Bacillota</taxon>
        <taxon>Clostridia</taxon>
        <taxon>Eubacteriales</taxon>
        <taxon>Clostridiales Family XVI. Incertae Sedis</taxon>
        <taxon>Carboxydocella</taxon>
    </lineage>
</organism>
<sequence length="88" mass="9525">MNWKRYIGIGALMLLCTGAGFLLGQKVQADTGTPGSLADPLASQSYVNQAVNPKVQELQAKIQQLTTKATALEQQVKLLEQQLAQVKK</sequence>
<proteinExistence type="predicted"/>
<keyword evidence="3" id="KW-1185">Reference proteome</keyword>
<accession>A0A1T4P1K9</accession>
<dbReference type="OrthoDB" id="2081488at2"/>
<name>A0A1T4P1K9_9FIRM</name>
<dbReference type="AlphaFoldDB" id="A0A1T4P1K9"/>
<gene>
    <name evidence="2" type="ORF">SAMN02745885_01091</name>
</gene>
<dbReference type="EMBL" id="FUXM01000009">
    <property type="protein sequence ID" value="SJZ84828.1"/>
    <property type="molecule type" value="Genomic_DNA"/>
</dbReference>
<feature type="coiled-coil region" evidence="1">
    <location>
        <begin position="55"/>
        <end position="82"/>
    </location>
</feature>
<reference evidence="3" key="1">
    <citation type="submission" date="2017-02" db="EMBL/GenBank/DDBJ databases">
        <authorList>
            <person name="Varghese N."/>
            <person name="Submissions S."/>
        </authorList>
    </citation>
    <scope>NUCLEOTIDE SEQUENCE [LARGE SCALE GENOMIC DNA]</scope>
    <source>
        <strain evidence="3">DSM 16521</strain>
    </source>
</reference>
<protein>
    <submittedName>
        <fullName evidence="2">Uncharacterized protein</fullName>
    </submittedName>
</protein>
<keyword evidence="1" id="KW-0175">Coiled coil</keyword>